<feature type="region of interest" description="Disordered" evidence="7">
    <location>
        <begin position="18"/>
        <end position="59"/>
    </location>
</feature>
<dbReference type="InterPro" id="IPR026961">
    <property type="entry name" value="PGG_dom"/>
</dbReference>
<feature type="compositionally biased region" description="Polar residues" evidence="7">
    <location>
        <begin position="24"/>
        <end position="50"/>
    </location>
</feature>
<evidence type="ECO:0000256" key="7">
    <source>
        <dbReference type="SAM" id="MobiDB-lite"/>
    </source>
</evidence>
<reference evidence="10" key="1">
    <citation type="submission" date="2020-06" db="EMBL/GenBank/DDBJ databases">
        <authorList>
            <person name="Li T."/>
            <person name="Hu X."/>
            <person name="Zhang T."/>
            <person name="Song X."/>
            <person name="Zhang H."/>
            <person name="Dai N."/>
            <person name="Sheng W."/>
            <person name="Hou X."/>
            <person name="Wei L."/>
        </authorList>
    </citation>
    <scope>NUCLEOTIDE SEQUENCE</scope>
    <source>
        <strain evidence="10">G02</strain>
        <tissue evidence="10">Leaf</tissue>
    </source>
</reference>
<evidence type="ECO:0000256" key="2">
    <source>
        <dbReference type="ARBA" id="ARBA00022692"/>
    </source>
</evidence>
<evidence type="ECO:0000256" key="8">
    <source>
        <dbReference type="SAM" id="Phobius"/>
    </source>
</evidence>
<dbReference type="EMBL" id="JACGWJ010000026">
    <property type="protein sequence ID" value="KAL0312722.1"/>
    <property type="molecule type" value="Genomic_DNA"/>
</dbReference>
<evidence type="ECO:0000256" key="5">
    <source>
        <dbReference type="ARBA" id="ARBA00023043"/>
    </source>
</evidence>
<keyword evidence="3" id="KW-0677">Repeat</keyword>
<comment type="subcellular location">
    <subcellularLocation>
        <location evidence="1">Membrane</location>
        <topology evidence="1">Multi-pass membrane protein</topology>
    </subcellularLocation>
</comment>
<organism evidence="10">
    <name type="scientific">Sesamum radiatum</name>
    <name type="common">Black benniseed</name>
    <dbReference type="NCBI Taxonomy" id="300843"/>
    <lineage>
        <taxon>Eukaryota</taxon>
        <taxon>Viridiplantae</taxon>
        <taxon>Streptophyta</taxon>
        <taxon>Embryophyta</taxon>
        <taxon>Tracheophyta</taxon>
        <taxon>Spermatophyta</taxon>
        <taxon>Magnoliopsida</taxon>
        <taxon>eudicotyledons</taxon>
        <taxon>Gunneridae</taxon>
        <taxon>Pentapetalae</taxon>
        <taxon>asterids</taxon>
        <taxon>lamiids</taxon>
        <taxon>Lamiales</taxon>
        <taxon>Pedaliaceae</taxon>
        <taxon>Sesamum</taxon>
    </lineage>
</organism>
<name>A0AAW2L0E7_SESRA</name>
<keyword evidence="6 8" id="KW-0472">Membrane</keyword>
<dbReference type="Pfam" id="PF13962">
    <property type="entry name" value="PGG"/>
    <property type="match status" value="1"/>
</dbReference>
<sequence>MLFVNAFNSNDAHIEETITLAGGSRSQTTTDVQTRLQQHPSDTSSRSTTSQEDDNRNAESKWFTELRSGIIVMASIFSTMTFQVELTPPGGMWQDWGPNEATSNSSSPIPAHKPGETILYDTDRKNFRALMWLNTQTFFSSIATILMVLQASKAQSIAWIMGIYCAYITVLVIVAEYLEIVRLVTEKNLFNHRGVLPYLVIWITILRVALASCIKKSMRLFVTTRHLN</sequence>
<feature type="transmembrane region" description="Helical" evidence="8">
    <location>
        <begin position="156"/>
        <end position="175"/>
    </location>
</feature>
<keyword evidence="2 8" id="KW-0812">Transmembrane</keyword>
<keyword evidence="4 8" id="KW-1133">Transmembrane helix</keyword>
<comment type="caution">
    <text evidence="10">The sequence shown here is derived from an EMBL/GenBank/DDBJ whole genome shotgun (WGS) entry which is preliminary data.</text>
</comment>
<protein>
    <recommendedName>
        <fullName evidence="9">PGG domain-containing protein</fullName>
    </recommendedName>
</protein>
<dbReference type="PANTHER" id="PTHR24186:SF37">
    <property type="entry name" value="PGG DOMAIN-CONTAINING PROTEIN"/>
    <property type="match status" value="1"/>
</dbReference>
<reference evidence="10" key="2">
    <citation type="journal article" date="2024" name="Plant">
        <title>Genomic evolution and insights into agronomic trait innovations of Sesamum species.</title>
        <authorList>
            <person name="Miao H."/>
            <person name="Wang L."/>
            <person name="Qu L."/>
            <person name="Liu H."/>
            <person name="Sun Y."/>
            <person name="Le M."/>
            <person name="Wang Q."/>
            <person name="Wei S."/>
            <person name="Zheng Y."/>
            <person name="Lin W."/>
            <person name="Duan Y."/>
            <person name="Cao H."/>
            <person name="Xiong S."/>
            <person name="Wang X."/>
            <person name="Wei L."/>
            <person name="Li C."/>
            <person name="Ma Q."/>
            <person name="Ju M."/>
            <person name="Zhao R."/>
            <person name="Li G."/>
            <person name="Mu C."/>
            <person name="Tian Q."/>
            <person name="Mei H."/>
            <person name="Zhang T."/>
            <person name="Gao T."/>
            <person name="Zhang H."/>
        </authorList>
    </citation>
    <scope>NUCLEOTIDE SEQUENCE</scope>
    <source>
        <strain evidence="10">G02</strain>
    </source>
</reference>
<proteinExistence type="predicted"/>
<keyword evidence="5" id="KW-0040">ANK repeat</keyword>
<evidence type="ECO:0000256" key="6">
    <source>
        <dbReference type="ARBA" id="ARBA00023136"/>
    </source>
</evidence>
<evidence type="ECO:0000256" key="4">
    <source>
        <dbReference type="ARBA" id="ARBA00022989"/>
    </source>
</evidence>
<feature type="domain" description="PGG" evidence="9">
    <location>
        <begin position="61"/>
        <end position="172"/>
    </location>
</feature>
<evidence type="ECO:0000256" key="1">
    <source>
        <dbReference type="ARBA" id="ARBA00004141"/>
    </source>
</evidence>
<evidence type="ECO:0000259" key="9">
    <source>
        <dbReference type="Pfam" id="PF13962"/>
    </source>
</evidence>
<feature type="transmembrane region" description="Helical" evidence="8">
    <location>
        <begin position="195"/>
        <end position="214"/>
    </location>
</feature>
<dbReference type="GO" id="GO:0005886">
    <property type="term" value="C:plasma membrane"/>
    <property type="evidence" value="ECO:0007669"/>
    <property type="project" value="TreeGrafter"/>
</dbReference>
<accession>A0AAW2L0E7</accession>
<dbReference type="PANTHER" id="PTHR24186">
    <property type="entry name" value="PROTEIN PHOSPHATASE 1 REGULATORY SUBUNIT"/>
    <property type="match status" value="1"/>
</dbReference>
<feature type="transmembrane region" description="Helical" evidence="8">
    <location>
        <begin position="129"/>
        <end position="149"/>
    </location>
</feature>
<gene>
    <name evidence="10" type="ORF">Sradi_5671500</name>
</gene>
<evidence type="ECO:0000256" key="3">
    <source>
        <dbReference type="ARBA" id="ARBA00022737"/>
    </source>
</evidence>
<evidence type="ECO:0000313" key="10">
    <source>
        <dbReference type="EMBL" id="KAL0312722.1"/>
    </source>
</evidence>
<dbReference type="AlphaFoldDB" id="A0AAW2L0E7"/>